<sequence length="97" mass="11233">MGSHYSNPPPTDWRQSVWSLGSPSATEVKIAGQVTPVHKRWWVRTTIRSTLAVLYTFHVPYLTLVYARKRHEDTVHSSQHGWHRHLSDDELLKQSST</sequence>
<dbReference type="WBParaSite" id="Hba_06785">
    <property type="protein sequence ID" value="Hba_06785"/>
    <property type="gene ID" value="Hba_06785"/>
</dbReference>
<dbReference type="AlphaFoldDB" id="A0A1I7WNR3"/>
<evidence type="ECO:0000313" key="3">
    <source>
        <dbReference type="WBParaSite" id="Hba_06785"/>
    </source>
</evidence>
<evidence type="ECO:0000256" key="1">
    <source>
        <dbReference type="SAM" id="MobiDB-lite"/>
    </source>
</evidence>
<reference evidence="3" key="1">
    <citation type="submission" date="2016-11" db="UniProtKB">
        <authorList>
            <consortium name="WormBaseParasite"/>
        </authorList>
    </citation>
    <scope>IDENTIFICATION</scope>
</reference>
<protein>
    <submittedName>
        <fullName evidence="3">Transmembrane protein</fullName>
    </submittedName>
</protein>
<accession>A0A1I7WNR3</accession>
<keyword evidence="2" id="KW-1185">Reference proteome</keyword>
<feature type="region of interest" description="Disordered" evidence="1">
    <location>
        <begin position="75"/>
        <end position="97"/>
    </location>
</feature>
<dbReference type="Proteomes" id="UP000095283">
    <property type="component" value="Unplaced"/>
</dbReference>
<name>A0A1I7WNR3_HETBA</name>
<proteinExistence type="predicted"/>
<feature type="compositionally biased region" description="Basic and acidic residues" evidence="1">
    <location>
        <begin position="85"/>
        <end position="97"/>
    </location>
</feature>
<organism evidence="2 3">
    <name type="scientific">Heterorhabditis bacteriophora</name>
    <name type="common">Entomopathogenic nematode worm</name>
    <dbReference type="NCBI Taxonomy" id="37862"/>
    <lineage>
        <taxon>Eukaryota</taxon>
        <taxon>Metazoa</taxon>
        <taxon>Ecdysozoa</taxon>
        <taxon>Nematoda</taxon>
        <taxon>Chromadorea</taxon>
        <taxon>Rhabditida</taxon>
        <taxon>Rhabditina</taxon>
        <taxon>Rhabditomorpha</taxon>
        <taxon>Strongyloidea</taxon>
        <taxon>Heterorhabditidae</taxon>
        <taxon>Heterorhabditis</taxon>
    </lineage>
</organism>
<evidence type="ECO:0000313" key="2">
    <source>
        <dbReference type="Proteomes" id="UP000095283"/>
    </source>
</evidence>